<dbReference type="Pfam" id="PF00270">
    <property type="entry name" value="DEAD"/>
    <property type="match status" value="1"/>
</dbReference>
<evidence type="ECO:0000256" key="4">
    <source>
        <dbReference type="ARBA" id="ARBA00022840"/>
    </source>
</evidence>
<evidence type="ECO:0000259" key="8">
    <source>
        <dbReference type="PROSITE" id="PS51194"/>
    </source>
</evidence>
<dbReference type="InterPro" id="IPR014001">
    <property type="entry name" value="Helicase_ATP-bd"/>
</dbReference>
<dbReference type="Pfam" id="PF24385">
    <property type="entry name" value="DSRM_DHX29"/>
    <property type="match status" value="1"/>
</dbReference>
<keyword evidence="1" id="KW-0547">Nucleotide-binding</keyword>
<evidence type="ECO:0000313" key="9">
    <source>
        <dbReference type="EMBL" id="WBW74120.1"/>
    </source>
</evidence>
<dbReference type="Pfam" id="PF05773">
    <property type="entry name" value="RWD"/>
    <property type="match status" value="1"/>
</dbReference>
<sequence length="1329" mass="150214">MAPKGKKGNPSESIVDKKNSNDKSVKDKKKGSLGGKEAREIVGNKTEPSTAPRPTAKQLVGGSSWTGKIPAVLLNEHCQKSKWEKPDIQVKQTKSKKYIFTSVRLSKRDPKNASVFDHANLAPPKIFYEKDLFPEKETLVEARNVGAVYALHRVLSHKSLQHALPPNFRDIWVNLEKQKKEDVKNNRQYFYQEDPFKAAKEREAAIAANQQASAKPPVPKLPKPTFSSTDGTRLSAFSKYDFKHAVTLNMSLNHRQSIETLLRSLNIWDAYEEKGAFENLEKLIVKDLVSLGFRDLHAKEACQYCSSLEEALEWLIIHVPEDDLPERFLPSDYNVGVRVQNNNSETLAIHYNAKRFAESGYNYDFSFSVLQRFGNNLAPAAEYLQFHLIDKEYPDNPEFSSESLSLFKEEAEALQSIYQNKVLVEDGSCKIKINAPTDEFGQVYIEFKLPAHAYPQNVPLIFISSTKRMASYIKLSIVRKLLLYAHNYIGEPMLDVLYDYFQENITMFLKNLEPLLSLSSVTIGTDVLRTKNMISNMQKDTRKPKLFKRDNEFDTKIYQAWLQRQKNPEYLQRTKDRETLPAFKSKGTVLSHIQSCQSIVISGETGSGKSTQVVQFILDHFLSEGHGNIANVICTQPRRISAISLAERVSYERATSLGKEVGYSVHGDKCLSKETLLEFCTTGLLLRRIQLHGLAYLRTLSCIVVDEVHERSIENDILLALLKLVLPRIPNLKIVLMSATVNAERFTSYFPKSKHLHIEGRTYPIEDFYIEDFSFLKDEDSNDEIAKRNKSSYEVDYNLISQVVNQIDTELGLNKGSILIFLPGVSNINRCMQEIKRKCGDGLEVLPLHASLNTTDQRKVFKSYKKRKVICSTNVAETSITINDVVAVIDSGRVKQIDYDLDRDLVTFKETWASRAACRQRRGRAGRVQKGKCFKLYTRGFEKKGMVDETPPDVLRTALSQVCLSIIPLVSRFTSNKDSDRQGAVKKFMQCLLDPPTDQAVDTAIEKLIQVGALNENEELTGLGEYLVALPVDLKLGKLLVLASIFGFTEPALSISAVLSSKSPFLHDDDARLIRSELSNGCGDVLTDAKVYDQWHEIMKSSGMKKAAEWCRDNHISVVSMQQIRQNRSELNDAIQMLKLVIDLKHVKFSWNSSEDLALLSAIIAGALRPNIVKCAYPDKKYVSSSSGSIEVDQEARLTKFFDKSKNRLFIHPTSVMFTNSPNPSKATFIAYERKVETTKPFLQNCTPINTFGMALLGTNDIIVDPLGKGLVLDNAFTVKAWPKVVILLKLLRRYLDFALHQRLESSQKVYYEDDIRGCIQSLIASNGV</sequence>
<keyword evidence="3 9" id="KW-0347">Helicase</keyword>
<keyword evidence="4" id="KW-0067">ATP-binding</keyword>
<dbReference type="RefSeq" id="XP_056038363.1">
    <property type="nucleotide sequence ID" value="XM_056181815.1"/>
</dbReference>
<dbReference type="EMBL" id="CP115612">
    <property type="protein sequence ID" value="WBW74120.1"/>
    <property type="molecule type" value="Genomic_DNA"/>
</dbReference>
<dbReference type="KEGG" id="som:SOMG_03024"/>
<dbReference type="InterPro" id="IPR011545">
    <property type="entry name" value="DEAD/DEAH_box_helicase_dom"/>
</dbReference>
<dbReference type="InterPro" id="IPR001650">
    <property type="entry name" value="Helicase_C-like"/>
</dbReference>
<dbReference type="PROSITE" id="PS51194">
    <property type="entry name" value="HELICASE_CTER"/>
    <property type="match status" value="1"/>
</dbReference>
<evidence type="ECO:0000259" key="6">
    <source>
        <dbReference type="PROSITE" id="PS50908"/>
    </source>
</evidence>
<evidence type="ECO:0000256" key="3">
    <source>
        <dbReference type="ARBA" id="ARBA00022806"/>
    </source>
</evidence>
<name>A0AAF0AXI2_9SCHI</name>
<dbReference type="CDD" id="cd23827">
    <property type="entry name" value="RWD_YLR419W-like"/>
    <property type="match status" value="1"/>
</dbReference>
<proteinExistence type="predicted"/>
<dbReference type="SMART" id="SM00847">
    <property type="entry name" value="HA2"/>
    <property type="match status" value="1"/>
</dbReference>
<dbReference type="InterPro" id="IPR027417">
    <property type="entry name" value="P-loop_NTPase"/>
</dbReference>
<dbReference type="GO" id="GO:0003723">
    <property type="term" value="F:RNA binding"/>
    <property type="evidence" value="ECO:0007669"/>
    <property type="project" value="TreeGrafter"/>
</dbReference>
<feature type="region of interest" description="Disordered" evidence="5">
    <location>
        <begin position="1"/>
        <end position="63"/>
    </location>
</feature>
<dbReference type="GeneID" id="80876504"/>
<dbReference type="InterPro" id="IPR011709">
    <property type="entry name" value="DEAD-box_helicase_OB_fold"/>
</dbReference>
<dbReference type="GO" id="GO:0004386">
    <property type="term" value="F:helicase activity"/>
    <property type="evidence" value="ECO:0007669"/>
    <property type="project" value="UniProtKB-KW"/>
</dbReference>
<feature type="domain" description="Helicase C-terminal" evidence="8">
    <location>
        <begin position="799"/>
        <end position="970"/>
    </location>
</feature>
<dbReference type="SUPFAM" id="SSF52540">
    <property type="entry name" value="P-loop containing nucleoside triphosphate hydrolases"/>
    <property type="match status" value="1"/>
</dbReference>
<dbReference type="SMART" id="SM00490">
    <property type="entry name" value="HELICc"/>
    <property type="match status" value="1"/>
</dbReference>
<dbReference type="Gene3D" id="1.10.8.10">
    <property type="entry name" value="DNA helicase RuvA subunit, C-terminal domain"/>
    <property type="match status" value="1"/>
</dbReference>
<dbReference type="InterPro" id="IPR007502">
    <property type="entry name" value="Helicase-assoc_dom"/>
</dbReference>
<dbReference type="Pfam" id="PF00271">
    <property type="entry name" value="Helicase_C"/>
    <property type="match status" value="1"/>
</dbReference>
<evidence type="ECO:0000256" key="5">
    <source>
        <dbReference type="SAM" id="MobiDB-lite"/>
    </source>
</evidence>
<organism evidence="9 10">
    <name type="scientific">Schizosaccharomyces osmophilus</name>
    <dbReference type="NCBI Taxonomy" id="2545709"/>
    <lineage>
        <taxon>Eukaryota</taxon>
        <taxon>Fungi</taxon>
        <taxon>Dikarya</taxon>
        <taxon>Ascomycota</taxon>
        <taxon>Taphrinomycotina</taxon>
        <taxon>Schizosaccharomycetes</taxon>
        <taxon>Schizosaccharomycetales</taxon>
        <taxon>Schizosaccharomycetaceae</taxon>
        <taxon>Schizosaccharomyces</taxon>
    </lineage>
</organism>
<feature type="domain" description="RWD" evidence="6">
    <location>
        <begin position="409"/>
        <end position="508"/>
    </location>
</feature>
<dbReference type="Pfam" id="PF07717">
    <property type="entry name" value="OB_NTP_bind"/>
    <property type="match status" value="1"/>
</dbReference>
<dbReference type="PROSITE" id="PS00690">
    <property type="entry name" value="DEAH_ATP_HELICASE"/>
    <property type="match status" value="1"/>
</dbReference>
<dbReference type="InterPro" id="IPR006575">
    <property type="entry name" value="RWD_dom"/>
</dbReference>
<evidence type="ECO:0000313" key="10">
    <source>
        <dbReference type="Proteomes" id="UP001212411"/>
    </source>
</evidence>
<dbReference type="Gene3D" id="3.40.50.300">
    <property type="entry name" value="P-loop containing nucleotide triphosphate hydrolases"/>
    <property type="match status" value="2"/>
</dbReference>
<dbReference type="InterPro" id="IPR002464">
    <property type="entry name" value="DNA/RNA_helicase_DEAH_CS"/>
</dbReference>
<accession>A0AAF0AXI2</accession>
<feature type="domain" description="Helicase ATP-binding" evidence="7">
    <location>
        <begin position="590"/>
        <end position="759"/>
    </location>
</feature>
<dbReference type="GO" id="GO:0016787">
    <property type="term" value="F:hydrolase activity"/>
    <property type="evidence" value="ECO:0007669"/>
    <property type="project" value="UniProtKB-KW"/>
</dbReference>
<keyword evidence="10" id="KW-1185">Reference proteome</keyword>
<feature type="compositionally biased region" description="Basic and acidic residues" evidence="5">
    <location>
        <begin position="14"/>
        <end position="25"/>
    </location>
</feature>
<dbReference type="PROSITE" id="PS51192">
    <property type="entry name" value="HELICASE_ATP_BIND_1"/>
    <property type="match status" value="1"/>
</dbReference>
<protein>
    <submittedName>
        <fullName evidence="9">ATP-dependent RNA helicase Ucp12</fullName>
    </submittedName>
</protein>
<dbReference type="SMART" id="SM00591">
    <property type="entry name" value="RWD"/>
    <property type="match status" value="1"/>
</dbReference>
<dbReference type="Gene3D" id="1.20.120.1080">
    <property type="match status" value="1"/>
</dbReference>
<dbReference type="CDD" id="cd18791">
    <property type="entry name" value="SF2_C_RHA"/>
    <property type="match status" value="1"/>
</dbReference>
<dbReference type="SUPFAM" id="SSF54495">
    <property type="entry name" value="UBC-like"/>
    <property type="match status" value="1"/>
</dbReference>
<dbReference type="Gene3D" id="3.10.110.10">
    <property type="entry name" value="Ubiquitin Conjugating Enzyme"/>
    <property type="match status" value="1"/>
</dbReference>
<evidence type="ECO:0000256" key="1">
    <source>
        <dbReference type="ARBA" id="ARBA00022741"/>
    </source>
</evidence>
<dbReference type="Proteomes" id="UP001212411">
    <property type="component" value="Chromosome 2"/>
</dbReference>
<dbReference type="SMART" id="SM00487">
    <property type="entry name" value="DEXDc"/>
    <property type="match status" value="1"/>
</dbReference>
<dbReference type="InterPro" id="IPR016135">
    <property type="entry name" value="UBQ-conjugating_enzyme/RWD"/>
</dbReference>
<reference evidence="9 10" key="1">
    <citation type="journal article" date="2023" name="G3 (Bethesda)">
        <title>A high-quality reference genome for the fission yeast Schizosaccharomyces osmophilus.</title>
        <authorList>
            <person name="Jia G.S."/>
            <person name="Zhang W.C."/>
            <person name="Liang Y."/>
            <person name="Liu X.H."/>
            <person name="Rhind N."/>
            <person name="Pidoux A."/>
            <person name="Brysch-Herzberg M."/>
            <person name="Du L.L."/>
        </authorList>
    </citation>
    <scope>NUCLEOTIDE SEQUENCE [LARGE SCALE GENOMIC DNA]</scope>
    <source>
        <strain evidence="9 10">CBS 15793</strain>
    </source>
</reference>
<dbReference type="InterPro" id="IPR056328">
    <property type="entry name" value="DSRM_DHX29"/>
</dbReference>
<dbReference type="SUPFAM" id="SSF46934">
    <property type="entry name" value="UBA-like"/>
    <property type="match status" value="1"/>
</dbReference>
<evidence type="ECO:0000259" key="7">
    <source>
        <dbReference type="PROSITE" id="PS51192"/>
    </source>
</evidence>
<evidence type="ECO:0000256" key="2">
    <source>
        <dbReference type="ARBA" id="ARBA00022801"/>
    </source>
</evidence>
<gene>
    <name evidence="9" type="primary">ucp12</name>
    <name evidence="9" type="ORF">SOMG_03024</name>
</gene>
<dbReference type="CDD" id="cd17917">
    <property type="entry name" value="DEXHc_RHA-like"/>
    <property type="match status" value="1"/>
</dbReference>
<dbReference type="PROSITE" id="PS50908">
    <property type="entry name" value="RWD"/>
    <property type="match status" value="1"/>
</dbReference>
<keyword evidence="2" id="KW-0378">Hydrolase</keyword>
<dbReference type="InterPro" id="IPR009060">
    <property type="entry name" value="UBA-like_sf"/>
</dbReference>
<dbReference type="GO" id="GO:0005524">
    <property type="term" value="F:ATP binding"/>
    <property type="evidence" value="ECO:0007669"/>
    <property type="project" value="UniProtKB-KW"/>
</dbReference>
<dbReference type="PANTHER" id="PTHR18934">
    <property type="entry name" value="ATP-DEPENDENT RNA HELICASE"/>
    <property type="match status" value="1"/>
</dbReference>
<dbReference type="PANTHER" id="PTHR18934:SF267">
    <property type="entry name" value="ATP-DEPENDENT RNA HELICASE YLR419W-RELATED"/>
    <property type="match status" value="1"/>
</dbReference>
<dbReference type="GO" id="GO:0005681">
    <property type="term" value="C:spliceosomal complex"/>
    <property type="evidence" value="ECO:0007669"/>
    <property type="project" value="UniProtKB-ARBA"/>
</dbReference>